<organism evidence="1 2">
    <name type="scientific">Chondromyces crocatus</name>
    <dbReference type="NCBI Taxonomy" id="52"/>
    <lineage>
        <taxon>Bacteria</taxon>
        <taxon>Pseudomonadati</taxon>
        <taxon>Myxococcota</taxon>
        <taxon>Polyangia</taxon>
        <taxon>Polyangiales</taxon>
        <taxon>Polyangiaceae</taxon>
        <taxon>Chondromyces</taxon>
    </lineage>
</organism>
<name>A0A0K1E9U8_CHOCO</name>
<gene>
    <name evidence="1" type="ORF">CMC5_017550</name>
</gene>
<dbReference type="InterPro" id="IPR036844">
    <property type="entry name" value="Hint_dom_sf"/>
</dbReference>
<evidence type="ECO:0000313" key="2">
    <source>
        <dbReference type="Proteomes" id="UP000067626"/>
    </source>
</evidence>
<sequence>MVVASLLACPEARADNAIINVEQRCMDDSLSPAEARRRIAWARTCALDAMFFQASTPSPAQIVDGGPSRNGNERLIEYLEDWPSLNPTGFRTFTSVALGYAVNLAFIDRLYTAASPLPIQLRDEDGLALWTKEDHYKRTRPMYPIFGTQPSTSSGLPLQPRIHVGQGADCHLYRANGSTSATFYVNAYCTATPDTSTQGLVIPRESTPLPTTQREATSAPTVLAPGATLHVETGDAEAFLPPSALRDDALVVHEIRTASGRRLQVTSEQPIVQGQGRLVDAQDLDVGDTLLTLDGDEDTIVSIEVVPHQGLVHTVKPTRRDRGSSIVAAQGWFLGTAGQQDEDASYINRVLMSRSIPAEVLPQ</sequence>
<dbReference type="Gene3D" id="2.170.16.10">
    <property type="entry name" value="Hedgehog/Intein (Hint) domain"/>
    <property type="match status" value="1"/>
</dbReference>
<keyword evidence="2" id="KW-1185">Reference proteome</keyword>
<dbReference type="Proteomes" id="UP000067626">
    <property type="component" value="Chromosome"/>
</dbReference>
<dbReference type="AlphaFoldDB" id="A0A0K1E9U8"/>
<protein>
    <submittedName>
        <fullName evidence="1">Cell surface protein</fullName>
    </submittedName>
</protein>
<accession>A0A0K1E9U8</accession>
<dbReference type="SUPFAM" id="SSF51294">
    <property type="entry name" value="Hedgehog/intein (Hint) domain"/>
    <property type="match status" value="1"/>
</dbReference>
<reference evidence="1 2" key="1">
    <citation type="submission" date="2015-07" db="EMBL/GenBank/DDBJ databases">
        <title>Genome analysis of myxobacterium Chondromyces crocatus Cm c5 reveals a high potential for natural compound synthesis and the genetic basis for the loss of fruiting body formation.</title>
        <authorList>
            <person name="Zaburannyi N."/>
            <person name="Bunk B."/>
            <person name="Maier J."/>
            <person name="Overmann J."/>
            <person name="Mueller R."/>
        </authorList>
    </citation>
    <scope>NUCLEOTIDE SEQUENCE [LARGE SCALE GENOMIC DNA]</scope>
    <source>
        <strain evidence="1 2">Cm c5</strain>
    </source>
</reference>
<proteinExistence type="predicted"/>
<dbReference type="EMBL" id="CP012159">
    <property type="protein sequence ID" value="AKT37614.1"/>
    <property type="molecule type" value="Genomic_DNA"/>
</dbReference>
<dbReference type="KEGG" id="ccro:CMC5_017550"/>
<dbReference type="STRING" id="52.CMC5_017550"/>
<evidence type="ECO:0000313" key="1">
    <source>
        <dbReference type="EMBL" id="AKT37614.1"/>
    </source>
</evidence>